<accession>A0ABW1JHS7</accession>
<evidence type="ECO:0000313" key="3">
    <source>
        <dbReference type="EMBL" id="MFC6008379.1"/>
    </source>
</evidence>
<evidence type="ECO:0000313" key="4">
    <source>
        <dbReference type="Proteomes" id="UP001596189"/>
    </source>
</evidence>
<evidence type="ECO:0008006" key="5">
    <source>
        <dbReference type="Google" id="ProtNLM"/>
    </source>
</evidence>
<organism evidence="3 4">
    <name type="scientific">Angustibacter luteus</name>
    <dbReference type="NCBI Taxonomy" id="658456"/>
    <lineage>
        <taxon>Bacteria</taxon>
        <taxon>Bacillati</taxon>
        <taxon>Actinomycetota</taxon>
        <taxon>Actinomycetes</taxon>
        <taxon>Kineosporiales</taxon>
        <taxon>Kineosporiaceae</taxon>
    </lineage>
</organism>
<dbReference type="Proteomes" id="UP001596189">
    <property type="component" value="Unassembled WGS sequence"/>
</dbReference>
<gene>
    <name evidence="3" type="ORF">ACFQDO_14675</name>
</gene>
<keyword evidence="2" id="KW-1133">Transmembrane helix</keyword>
<evidence type="ECO:0000256" key="2">
    <source>
        <dbReference type="SAM" id="Phobius"/>
    </source>
</evidence>
<evidence type="ECO:0000256" key="1">
    <source>
        <dbReference type="SAM" id="MobiDB-lite"/>
    </source>
</evidence>
<feature type="transmembrane region" description="Helical" evidence="2">
    <location>
        <begin position="445"/>
        <end position="465"/>
    </location>
</feature>
<protein>
    <recommendedName>
        <fullName evidence="5">Carboxypeptidase regulatory-like domain-containing protein</fullName>
    </recommendedName>
</protein>
<dbReference type="RefSeq" id="WP_345714925.1">
    <property type="nucleotide sequence ID" value="NZ_BAABFP010000002.1"/>
</dbReference>
<dbReference type="EMBL" id="JBHSRD010000004">
    <property type="protein sequence ID" value="MFC6008379.1"/>
    <property type="molecule type" value="Genomic_DNA"/>
</dbReference>
<keyword evidence="2" id="KW-0812">Transmembrane</keyword>
<comment type="caution">
    <text evidence="3">The sequence shown here is derived from an EMBL/GenBank/DDBJ whole genome shotgun (WGS) entry which is preliminary data.</text>
</comment>
<keyword evidence="2" id="KW-0472">Membrane</keyword>
<feature type="region of interest" description="Disordered" evidence="1">
    <location>
        <begin position="466"/>
        <end position="529"/>
    </location>
</feature>
<reference evidence="4" key="1">
    <citation type="journal article" date="2019" name="Int. J. Syst. Evol. Microbiol.">
        <title>The Global Catalogue of Microorganisms (GCM) 10K type strain sequencing project: providing services to taxonomists for standard genome sequencing and annotation.</title>
        <authorList>
            <consortium name="The Broad Institute Genomics Platform"/>
            <consortium name="The Broad Institute Genome Sequencing Center for Infectious Disease"/>
            <person name="Wu L."/>
            <person name="Ma J."/>
        </authorList>
    </citation>
    <scope>NUCLEOTIDE SEQUENCE [LARGE SCALE GENOMIC DNA]</scope>
    <source>
        <strain evidence="4">KACC 14249</strain>
    </source>
</reference>
<keyword evidence="4" id="KW-1185">Reference proteome</keyword>
<name>A0ABW1JHS7_9ACTN</name>
<sequence length="529" mass="53439">MTRAQARSSASAAVIATALAVSLVGALVGALVVLGPVAATASATSPSLTLSQSSGSPGDQRTISGSGWCANGDLSVGIAVKGTLDAPTRLFATTLDAGTFSRSFEVPQLVTGPSTISAVQSCVGFRAPRTAQVDFTVTSTYVLQLDRPSARPGTTVVATGENWDAAAGPVSLFLSADQASDPAKALTAATPQDGRFTAPFTTPDVTPGGYRLFACQLCDQPKGRPSQTVSFTITPRRQVAAVLSLAPASGRPGDAFAASGTGWSADDGAVSVFARKADLSHPGRALGRVIPAGGSFRLDLAVPSSATRGSHVFVACQRCGQGARQRSASATFVVTARPAIKPSIFLAPAAGRAGDAATLTGAGWRPDGGPVSVFASQADSTDATRALAVAQPAADGLFEIGFTVPSRVAGEYVLFACQSCGSAASELSATAALTIQTSRLTVGRVLLLVLALLAGAAAVLLARGLRGRRPGGPRGNRPPGPGPDPHLEPHAGLDAEVSSRSVDGLTAPHLRLVPHPDSPASTIDLEARR</sequence>
<proteinExistence type="predicted"/>